<reference evidence="2 3" key="1">
    <citation type="journal article" date="2015" name="Genome Announc.">
        <title>Expanding the biotechnology potential of lactobacilli through comparative genomics of 213 strains and associated genera.</title>
        <authorList>
            <person name="Sun Z."/>
            <person name="Harris H.M."/>
            <person name="McCann A."/>
            <person name="Guo C."/>
            <person name="Argimon S."/>
            <person name="Zhang W."/>
            <person name="Yang X."/>
            <person name="Jeffery I.B."/>
            <person name="Cooney J.C."/>
            <person name="Kagawa T.F."/>
            <person name="Liu W."/>
            <person name="Song Y."/>
            <person name="Salvetti E."/>
            <person name="Wrobel A."/>
            <person name="Rasinkangas P."/>
            <person name="Parkhill J."/>
            <person name="Rea M.C."/>
            <person name="O'Sullivan O."/>
            <person name="Ritari J."/>
            <person name="Douillard F.P."/>
            <person name="Paul Ross R."/>
            <person name="Yang R."/>
            <person name="Briner A.E."/>
            <person name="Felis G.E."/>
            <person name="de Vos W.M."/>
            <person name="Barrangou R."/>
            <person name="Klaenhammer T.R."/>
            <person name="Caufield P.W."/>
            <person name="Cui Y."/>
            <person name="Zhang H."/>
            <person name="O'Toole P.W."/>
        </authorList>
    </citation>
    <scope>NUCLEOTIDE SEQUENCE [LARGE SCALE GENOMIC DNA]</scope>
    <source>
        <strain evidence="2 3">DSM 20515</strain>
    </source>
</reference>
<dbReference type="InterPro" id="IPR018330">
    <property type="entry name" value="RecT_fam"/>
</dbReference>
<dbReference type="Proteomes" id="UP000051845">
    <property type="component" value="Unassembled WGS sequence"/>
</dbReference>
<organism evidence="2 3">
    <name type="scientific">Secundilactobacillus collinoides DSM 20515 = JCM 1123</name>
    <dbReference type="NCBI Taxonomy" id="1423733"/>
    <lineage>
        <taxon>Bacteria</taxon>
        <taxon>Bacillati</taxon>
        <taxon>Bacillota</taxon>
        <taxon>Bacilli</taxon>
        <taxon>Lactobacillales</taxon>
        <taxon>Lactobacillaceae</taxon>
        <taxon>Secundilactobacillus</taxon>
    </lineage>
</organism>
<feature type="compositionally biased region" description="Basic and acidic residues" evidence="1">
    <location>
        <begin position="217"/>
        <end position="232"/>
    </location>
</feature>
<comment type="caution">
    <text evidence="2">The sequence shown here is derived from an EMBL/GenBank/DDBJ whole genome shotgun (WGS) entry which is preliminary data.</text>
</comment>
<dbReference type="GO" id="GO:0003677">
    <property type="term" value="F:DNA binding"/>
    <property type="evidence" value="ECO:0007669"/>
    <property type="project" value="InterPro"/>
</dbReference>
<evidence type="ECO:0000313" key="2">
    <source>
        <dbReference type="EMBL" id="KRM74041.1"/>
    </source>
</evidence>
<evidence type="ECO:0000313" key="3">
    <source>
        <dbReference type="Proteomes" id="UP000051845"/>
    </source>
</evidence>
<dbReference type="InterPro" id="IPR010183">
    <property type="entry name" value="Phage_lambda_Bet"/>
</dbReference>
<dbReference type="AlphaFoldDB" id="A0A0R2BC40"/>
<dbReference type="NCBIfam" id="TIGR01913">
    <property type="entry name" value="bet_lambda"/>
    <property type="match status" value="1"/>
</dbReference>
<dbReference type="Pfam" id="PF03837">
    <property type="entry name" value="RecT"/>
    <property type="match status" value="1"/>
</dbReference>
<feature type="region of interest" description="Disordered" evidence="1">
    <location>
        <begin position="217"/>
        <end position="277"/>
    </location>
</feature>
<name>A0A0R2BC40_SECCO</name>
<sequence>MSEGILNTPIIYKANGEEVKLSGQMVKQYLVRGNGNVTEQEIVMFMNLAKYQHLNPFLNEAYLVKFGNSPASIITSKEAFMKRANSDPHYKGIKAGIMVARGDEIVQLNGAVKLPKDVLIGGWATVKRDDRDDTHVEIDFKEFSKSQATWKSMPNNMIRKSAMVNALREAFPETLGDMYTEDDKNPNDHANARQTLQATESTPSNVKDIISKAVSETVKKTQEAKSVDDKPTAETQAKPDSAKEPEPDIVNKGGDPHDDQYLSDEEQQSIFEAVNEK</sequence>
<gene>
    <name evidence="2" type="ORF">FC82_GL000814</name>
</gene>
<dbReference type="EMBL" id="AYYR01000106">
    <property type="protein sequence ID" value="KRM74041.1"/>
    <property type="molecule type" value="Genomic_DNA"/>
</dbReference>
<proteinExistence type="predicted"/>
<evidence type="ECO:0000256" key="1">
    <source>
        <dbReference type="SAM" id="MobiDB-lite"/>
    </source>
</evidence>
<protein>
    <submittedName>
        <fullName evidence="2">Phage recombination protein Bet</fullName>
    </submittedName>
</protein>
<dbReference type="GO" id="GO:0006310">
    <property type="term" value="P:DNA recombination"/>
    <property type="evidence" value="ECO:0007669"/>
    <property type="project" value="InterPro"/>
</dbReference>
<dbReference type="PATRIC" id="fig|1423733.4.peg.852"/>
<accession>A0A0R2BC40</accession>
<dbReference type="RefSeq" id="WP_065101494.1">
    <property type="nucleotide sequence ID" value="NZ_AYYR01000106.1"/>
</dbReference>